<accession>A0A1H6YD97</accession>
<dbReference type="Pfam" id="PF00132">
    <property type="entry name" value="Hexapep"/>
    <property type="match status" value="1"/>
</dbReference>
<organism evidence="4 5">
    <name type="scientific">Azotobacter beijerinckii</name>
    <dbReference type="NCBI Taxonomy" id="170623"/>
    <lineage>
        <taxon>Bacteria</taxon>
        <taxon>Pseudomonadati</taxon>
        <taxon>Pseudomonadota</taxon>
        <taxon>Gammaproteobacteria</taxon>
        <taxon>Pseudomonadales</taxon>
        <taxon>Pseudomonadaceae</taxon>
        <taxon>Azotobacter</taxon>
    </lineage>
</organism>
<dbReference type="EMBL" id="FNYQ01000081">
    <property type="protein sequence ID" value="SEJ34705.1"/>
    <property type="molecule type" value="Genomic_DNA"/>
</dbReference>
<evidence type="ECO:0000256" key="3">
    <source>
        <dbReference type="ARBA" id="ARBA00023315"/>
    </source>
</evidence>
<dbReference type="InterPro" id="IPR011004">
    <property type="entry name" value="Trimer_LpxA-like_sf"/>
</dbReference>
<dbReference type="SUPFAM" id="SSF51161">
    <property type="entry name" value="Trimeric LpxA-like enzymes"/>
    <property type="match status" value="1"/>
</dbReference>
<dbReference type="InterPro" id="IPR051159">
    <property type="entry name" value="Hexapeptide_acetyltransf"/>
</dbReference>
<keyword evidence="1 4" id="KW-0808">Transferase</keyword>
<gene>
    <name evidence="4" type="ORF">SAMN04244572_03621</name>
</gene>
<dbReference type="Proteomes" id="UP000199250">
    <property type="component" value="Unassembled WGS sequence"/>
</dbReference>
<dbReference type="PANTHER" id="PTHR23416">
    <property type="entry name" value="SIALIC ACID SYNTHASE-RELATED"/>
    <property type="match status" value="1"/>
</dbReference>
<keyword evidence="3" id="KW-0012">Acyltransferase</keyword>
<proteinExistence type="predicted"/>
<evidence type="ECO:0000313" key="5">
    <source>
        <dbReference type="Proteomes" id="UP000199250"/>
    </source>
</evidence>
<sequence>MSGVTISTLPALHKDSFFEPPCVIHATLAPHNLIQVGAFSGVYGGKVGHSRIGRYCSIAPGVDIASDQHPTDWLSSSMVQYVSNIHGWGSWLKEQGYAYNPSCKNFDSNSPVTIGNDVWIGQGVFIKSGVKIGDGAIIAAHSVVLHDIPPYAICAGVPAKVKRLRFDEKLIDRLLTVRWWDYNITGLEQIDFSSPQKALDTIESAIANNTLLPYSPTPHYMENYNK</sequence>
<name>A0A1H6YD97_9GAMM</name>
<dbReference type="InterPro" id="IPR018357">
    <property type="entry name" value="Hexapep_transf_CS"/>
</dbReference>
<dbReference type="CDD" id="cd03349">
    <property type="entry name" value="LbH_XAT"/>
    <property type="match status" value="1"/>
</dbReference>
<dbReference type="PROSITE" id="PS00101">
    <property type="entry name" value="HEXAPEP_TRANSFERASES"/>
    <property type="match status" value="1"/>
</dbReference>
<dbReference type="InterPro" id="IPR001451">
    <property type="entry name" value="Hexapep"/>
</dbReference>
<keyword evidence="2" id="KW-0677">Repeat</keyword>
<evidence type="ECO:0000256" key="1">
    <source>
        <dbReference type="ARBA" id="ARBA00022679"/>
    </source>
</evidence>
<evidence type="ECO:0000313" key="4">
    <source>
        <dbReference type="EMBL" id="SEJ34705.1"/>
    </source>
</evidence>
<dbReference type="GO" id="GO:0016746">
    <property type="term" value="F:acyltransferase activity"/>
    <property type="evidence" value="ECO:0007669"/>
    <property type="project" value="UniProtKB-KW"/>
</dbReference>
<evidence type="ECO:0000256" key="2">
    <source>
        <dbReference type="ARBA" id="ARBA00022737"/>
    </source>
</evidence>
<reference evidence="4 5" key="1">
    <citation type="submission" date="2016-10" db="EMBL/GenBank/DDBJ databases">
        <authorList>
            <person name="de Groot N.N."/>
        </authorList>
    </citation>
    <scope>NUCLEOTIDE SEQUENCE [LARGE SCALE GENOMIC DNA]</scope>
    <source>
        <strain evidence="4 5">DSM 373</strain>
    </source>
</reference>
<dbReference type="AlphaFoldDB" id="A0A1H6YD97"/>
<protein>
    <submittedName>
        <fullName evidence="4">Transferase hexapeptide (Six repeat-containing protein)</fullName>
    </submittedName>
</protein>
<dbReference type="Gene3D" id="2.160.10.10">
    <property type="entry name" value="Hexapeptide repeat proteins"/>
    <property type="match status" value="1"/>
</dbReference>